<accession>A0ABR0FK51</accession>
<dbReference type="EMBL" id="JAFFGZ010000006">
    <property type="protein sequence ID" value="KAK4643484.1"/>
    <property type="molecule type" value="Genomic_DNA"/>
</dbReference>
<gene>
    <name evidence="2" type="ORF">QC761_407750</name>
</gene>
<name>A0ABR0FK51_9PEZI</name>
<evidence type="ECO:0000313" key="2">
    <source>
        <dbReference type="EMBL" id="KAK4643484.1"/>
    </source>
</evidence>
<sequence length="200" mass="22476">MSRHFPPEATGHRCLSGCPRRHQPSGDIPQSAAEVDESSCPFPLPVYLQKQRHWPSAVPFLPPSEKAMSAYKRAFYPKKGLRARPDRTKTKGKSGGGLDRRGSGGRSRAKPERRIATSSMSKCIMSQQDPYPFPIPHWSDLSEEIFPSKSMHPPMLMGWSWSGLSGCINWQRHTPTHQEGHTLSRIFCRHAFDNPSTLSV</sequence>
<keyword evidence="3" id="KW-1185">Reference proteome</keyword>
<comment type="caution">
    <text evidence="2">The sequence shown here is derived from an EMBL/GenBank/DDBJ whole genome shotgun (WGS) entry which is preliminary data.</text>
</comment>
<evidence type="ECO:0000313" key="3">
    <source>
        <dbReference type="Proteomes" id="UP001322138"/>
    </source>
</evidence>
<feature type="region of interest" description="Disordered" evidence="1">
    <location>
        <begin position="1"/>
        <end position="36"/>
    </location>
</feature>
<proteinExistence type="predicted"/>
<organism evidence="2 3">
    <name type="scientific">Podospora bellae-mahoneyi</name>
    <dbReference type="NCBI Taxonomy" id="2093777"/>
    <lineage>
        <taxon>Eukaryota</taxon>
        <taxon>Fungi</taxon>
        <taxon>Dikarya</taxon>
        <taxon>Ascomycota</taxon>
        <taxon>Pezizomycotina</taxon>
        <taxon>Sordariomycetes</taxon>
        <taxon>Sordariomycetidae</taxon>
        <taxon>Sordariales</taxon>
        <taxon>Podosporaceae</taxon>
        <taxon>Podospora</taxon>
    </lineage>
</organism>
<dbReference type="RefSeq" id="XP_062732460.1">
    <property type="nucleotide sequence ID" value="XM_062879059.1"/>
</dbReference>
<dbReference type="Proteomes" id="UP001322138">
    <property type="component" value="Unassembled WGS sequence"/>
</dbReference>
<feature type="region of interest" description="Disordered" evidence="1">
    <location>
        <begin position="78"/>
        <end position="116"/>
    </location>
</feature>
<evidence type="ECO:0000256" key="1">
    <source>
        <dbReference type="SAM" id="MobiDB-lite"/>
    </source>
</evidence>
<dbReference type="GeneID" id="87898541"/>
<protein>
    <submittedName>
        <fullName evidence="2">Uncharacterized protein</fullName>
    </submittedName>
</protein>
<reference evidence="2 3" key="1">
    <citation type="journal article" date="2023" name="bioRxiv">
        <title>High-quality genome assemblies of four members of thePodospora anserinaspecies complex.</title>
        <authorList>
            <person name="Ament-Velasquez S.L."/>
            <person name="Vogan A.A."/>
            <person name="Wallerman O."/>
            <person name="Hartmann F."/>
            <person name="Gautier V."/>
            <person name="Silar P."/>
            <person name="Giraud T."/>
            <person name="Johannesson H."/>
        </authorList>
    </citation>
    <scope>NUCLEOTIDE SEQUENCE [LARGE SCALE GENOMIC DNA]</scope>
    <source>
        <strain evidence="2 3">CBS 112042</strain>
    </source>
</reference>